<keyword evidence="2" id="KW-0472">Membrane</keyword>
<evidence type="ECO:0000313" key="3">
    <source>
        <dbReference type="EMBL" id="UTF54622.1"/>
    </source>
</evidence>
<dbReference type="RefSeq" id="WP_254159318.1">
    <property type="nucleotide sequence ID" value="NZ_CP100355.1"/>
</dbReference>
<evidence type="ECO:0000256" key="1">
    <source>
        <dbReference type="SAM" id="MobiDB-lite"/>
    </source>
</evidence>
<sequence length="593" mass="59765">MTASDPEPGTDGRDQKSTPFRSDGGTEPGSSTRVGSPRSGPTVVSSDDHGTRDHSRLESARNAASSVGKRGTSAVLGTVRSALAQPTTSDVATLVLTLAICLAVGGSLIGTRLAAVATVGGVGAALVAILLGSDRPVRRAVGGALAVPAAVLVAVPVTVAWAFAVGVAGFGPFAAVTVWSLVVAALAGTLASWDRLGDGGVRAAARATTLAALGVVVVVVVRVLPEAGVRERAGPAVAEVTGAASGVLLEPGKTLATVSFFGLVLATAGAVFVTVGYVPIERLAPPDRRETVSRAVGTVRHGNSVAIRVALVGLSGAVMLPALLEQFSDVPLSPRELTATVPAPAGEALATVVIARELRTLLLVVFAVAAFVAALEWTRRALRRGLAAVLARVLAPMVGGVVLTLALASVLATPTVEASLEALVRRIEPQVVADLLLEFPPIALVVAVLLVALGMLSSLFGTVSLLRAIRLLPPRAIGSALAATAILGLAGSLAVIGRPEAAIWTAASAFVVWDVGEYADGLRAELGRDAAMMRAELVHALGAVATGAAVALGTAGLYRWAASDVLVVDRRLAAAALGAALLAVVLVAWVLRK</sequence>
<feature type="transmembrane region" description="Helical" evidence="2">
    <location>
        <begin position="502"/>
        <end position="519"/>
    </location>
</feature>
<evidence type="ECO:0000313" key="4">
    <source>
        <dbReference type="Proteomes" id="UP001056855"/>
    </source>
</evidence>
<feature type="transmembrane region" description="Helical" evidence="2">
    <location>
        <begin position="91"/>
        <end position="109"/>
    </location>
</feature>
<feature type="transmembrane region" description="Helical" evidence="2">
    <location>
        <begin position="258"/>
        <end position="280"/>
    </location>
</feature>
<organism evidence="3 4">
    <name type="scientific">Natronosalvus rutilus</name>
    <dbReference type="NCBI Taxonomy" id="2953753"/>
    <lineage>
        <taxon>Archaea</taxon>
        <taxon>Methanobacteriati</taxon>
        <taxon>Methanobacteriota</taxon>
        <taxon>Stenosarchaea group</taxon>
        <taxon>Halobacteria</taxon>
        <taxon>Halobacteriales</taxon>
        <taxon>Natrialbaceae</taxon>
        <taxon>Natronosalvus</taxon>
    </lineage>
</organism>
<feature type="region of interest" description="Disordered" evidence="1">
    <location>
        <begin position="1"/>
        <end position="66"/>
    </location>
</feature>
<evidence type="ECO:0000256" key="2">
    <source>
        <dbReference type="SAM" id="Phobius"/>
    </source>
</evidence>
<feature type="compositionally biased region" description="Basic and acidic residues" evidence="1">
    <location>
        <begin position="46"/>
        <end position="59"/>
    </location>
</feature>
<feature type="transmembrane region" description="Helical" evidence="2">
    <location>
        <begin position="477"/>
        <end position="496"/>
    </location>
</feature>
<proteinExistence type="predicted"/>
<feature type="transmembrane region" description="Helical" evidence="2">
    <location>
        <begin position="144"/>
        <end position="164"/>
    </location>
</feature>
<dbReference type="Proteomes" id="UP001056855">
    <property type="component" value="Chromosome"/>
</dbReference>
<feature type="transmembrane region" description="Helical" evidence="2">
    <location>
        <begin position="572"/>
        <end position="591"/>
    </location>
</feature>
<feature type="transmembrane region" description="Helical" evidence="2">
    <location>
        <begin position="203"/>
        <end position="224"/>
    </location>
</feature>
<feature type="transmembrane region" description="Helical" evidence="2">
    <location>
        <begin position="115"/>
        <end position="132"/>
    </location>
</feature>
<keyword evidence="4" id="KW-1185">Reference proteome</keyword>
<feature type="transmembrane region" description="Helical" evidence="2">
    <location>
        <begin position="540"/>
        <end position="560"/>
    </location>
</feature>
<dbReference type="GeneID" id="73289366"/>
<keyword evidence="2" id="KW-0812">Transmembrane</keyword>
<feature type="transmembrane region" description="Helical" evidence="2">
    <location>
        <begin position="442"/>
        <end position="465"/>
    </location>
</feature>
<keyword evidence="2" id="KW-1133">Transmembrane helix</keyword>
<protein>
    <submittedName>
        <fullName evidence="3">Uncharacterized protein</fullName>
    </submittedName>
</protein>
<dbReference type="EMBL" id="CP100355">
    <property type="protein sequence ID" value="UTF54622.1"/>
    <property type="molecule type" value="Genomic_DNA"/>
</dbReference>
<name>A0A9E7ND98_9EURY</name>
<accession>A0A9E7ND98</accession>
<feature type="transmembrane region" description="Helical" evidence="2">
    <location>
        <begin position="389"/>
        <end position="412"/>
    </location>
</feature>
<feature type="transmembrane region" description="Helical" evidence="2">
    <location>
        <begin position="305"/>
        <end position="324"/>
    </location>
</feature>
<reference evidence="3" key="1">
    <citation type="submission" date="2022-06" db="EMBL/GenBank/DDBJ databases">
        <title>Diverse halophilic archaea isolated from saline environments.</title>
        <authorList>
            <person name="Cui H.-L."/>
        </authorList>
    </citation>
    <scope>NUCLEOTIDE SEQUENCE</scope>
    <source>
        <strain evidence="3">WLHS1</strain>
    </source>
</reference>
<dbReference type="KEGG" id="sawl:NGM29_04930"/>
<feature type="transmembrane region" description="Helical" evidence="2">
    <location>
        <begin position="358"/>
        <end position="377"/>
    </location>
</feature>
<dbReference type="AlphaFoldDB" id="A0A9E7ND98"/>
<feature type="transmembrane region" description="Helical" evidence="2">
    <location>
        <begin position="170"/>
        <end position="191"/>
    </location>
</feature>
<gene>
    <name evidence="3" type="ORF">NGM29_04930</name>
</gene>